<dbReference type="SUPFAM" id="SSF53927">
    <property type="entry name" value="Cytidine deaminase-like"/>
    <property type="match status" value="1"/>
</dbReference>
<feature type="domain" description="CMP/dCMP-type deaminase" evidence="3">
    <location>
        <begin position="2"/>
        <end position="114"/>
    </location>
</feature>
<dbReference type="InterPro" id="IPR016192">
    <property type="entry name" value="APOBEC/CMP_deaminase_Zn-bd"/>
</dbReference>
<sequence>MNKDKLFLEIALEEAEHALVENTYPVGAILVDENNQIVAKGRNQVHSHHDATAHAEINAIQLAGKTVLDAKVHGKKLTLYSSLEPCLMCTGAILFANIKKVVWILNDDSGFGSFNKVKEAQLFEKKYNEIEIMEEPYDDLKIKQIELMKQWSMNSNHVDNLRK</sequence>
<name>A0A916RUY1_9BACI</name>
<keyword evidence="1" id="KW-0479">Metal-binding</keyword>
<dbReference type="Gene3D" id="3.40.140.10">
    <property type="entry name" value="Cytidine Deaminase, domain 2"/>
    <property type="match status" value="1"/>
</dbReference>
<dbReference type="AlphaFoldDB" id="A0A916RUY1"/>
<dbReference type="GO" id="GO:0008270">
    <property type="term" value="F:zinc ion binding"/>
    <property type="evidence" value="ECO:0007669"/>
    <property type="project" value="InterPro"/>
</dbReference>
<evidence type="ECO:0000259" key="3">
    <source>
        <dbReference type="PROSITE" id="PS51747"/>
    </source>
</evidence>
<organism evidence="4 5">
    <name type="scientific">Ornithinibacillus halotolerans</name>
    <dbReference type="NCBI Taxonomy" id="1274357"/>
    <lineage>
        <taxon>Bacteria</taxon>
        <taxon>Bacillati</taxon>
        <taxon>Bacillota</taxon>
        <taxon>Bacilli</taxon>
        <taxon>Bacillales</taxon>
        <taxon>Bacillaceae</taxon>
        <taxon>Ornithinibacillus</taxon>
    </lineage>
</organism>
<keyword evidence="5" id="KW-1185">Reference proteome</keyword>
<dbReference type="Proteomes" id="UP000613512">
    <property type="component" value="Unassembled WGS sequence"/>
</dbReference>
<dbReference type="Pfam" id="PF00383">
    <property type="entry name" value="dCMP_cyt_deam_1"/>
    <property type="match status" value="1"/>
</dbReference>
<dbReference type="CDD" id="cd01285">
    <property type="entry name" value="nucleoside_deaminase"/>
    <property type="match status" value="1"/>
</dbReference>
<evidence type="ECO:0000256" key="2">
    <source>
        <dbReference type="ARBA" id="ARBA00022833"/>
    </source>
</evidence>
<dbReference type="EMBL" id="BMEY01000006">
    <property type="protein sequence ID" value="GGA72286.1"/>
    <property type="molecule type" value="Genomic_DNA"/>
</dbReference>
<dbReference type="PANTHER" id="PTHR11079">
    <property type="entry name" value="CYTOSINE DEAMINASE FAMILY MEMBER"/>
    <property type="match status" value="1"/>
</dbReference>
<dbReference type="InterPro" id="IPR016193">
    <property type="entry name" value="Cytidine_deaminase-like"/>
</dbReference>
<dbReference type="PROSITE" id="PS51747">
    <property type="entry name" value="CYT_DCMP_DEAMINASES_2"/>
    <property type="match status" value="1"/>
</dbReference>
<reference evidence="4" key="2">
    <citation type="submission" date="2020-09" db="EMBL/GenBank/DDBJ databases">
        <authorList>
            <person name="Sun Q."/>
            <person name="Zhou Y."/>
        </authorList>
    </citation>
    <scope>NUCLEOTIDE SEQUENCE</scope>
    <source>
        <strain evidence="4">CGMCC 1.12408</strain>
    </source>
</reference>
<evidence type="ECO:0000313" key="5">
    <source>
        <dbReference type="Proteomes" id="UP000613512"/>
    </source>
</evidence>
<dbReference type="GO" id="GO:0052717">
    <property type="term" value="F:tRNA-specific adenosine-34 deaminase activity"/>
    <property type="evidence" value="ECO:0007669"/>
    <property type="project" value="TreeGrafter"/>
</dbReference>
<accession>A0A916RUY1</accession>
<dbReference type="PANTHER" id="PTHR11079:SF202">
    <property type="entry name" value="TRNA-SPECIFIC ADENOSINE DEAMINASE"/>
    <property type="match status" value="1"/>
</dbReference>
<protein>
    <submittedName>
        <fullName evidence="4">tRNA-specific adenosine deaminase</fullName>
    </submittedName>
</protein>
<evidence type="ECO:0000313" key="4">
    <source>
        <dbReference type="EMBL" id="GGA72286.1"/>
    </source>
</evidence>
<dbReference type="GO" id="GO:0002100">
    <property type="term" value="P:tRNA wobble adenosine to inosine editing"/>
    <property type="evidence" value="ECO:0007669"/>
    <property type="project" value="TreeGrafter"/>
</dbReference>
<proteinExistence type="predicted"/>
<dbReference type="InterPro" id="IPR002125">
    <property type="entry name" value="CMP_dCMP_dom"/>
</dbReference>
<gene>
    <name evidence="4" type="ORF">GCM10008025_15100</name>
</gene>
<reference evidence="4" key="1">
    <citation type="journal article" date="2014" name="Int. J. Syst. Evol. Microbiol.">
        <title>Complete genome sequence of Corynebacterium casei LMG S-19264T (=DSM 44701T), isolated from a smear-ripened cheese.</title>
        <authorList>
            <consortium name="US DOE Joint Genome Institute (JGI-PGF)"/>
            <person name="Walter F."/>
            <person name="Albersmeier A."/>
            <person name="Kalinowski J."/>
            <person name="Ruckert C."/>
        </authorList>
    </citation>
    <scope>NUCLEOTIDE SEQUENCE</scope>
    <source>
        <strain evidence="4">CGMCC 1.12408</strain>
    </source>
</reference>
<comment type="caution">
    <text evidence="4">The sequence shown here is derived from an EMBL/GenBank/DDBJ whole genome shotgun (WGS) entry which is preliminary data.</text>
</comment>
<dbReference type="RefSeq" id="WP_188384062.1">
    <property type="nucleotide sequence ID" value="NZ_BMEY01000006.1"/>
</dbReference>
<evidence type="ECO:0000256" key="1">
    <source>
        <dbReference type="ARBA" id="ARBA00022723"/>
    </source>
</evidence>
<keyword evidence="2" id="KW-0862">Zinc</keyword>
<dbReference type="PROSITE" id="PS00903">
    <property type="entry name" value="CYT_DCMP_DEAMINASES_1"/>
    <property type="match status" value="1"/>
</dbReference>